<dbReference type="AlphaFoldDB" id="A0A7R8WH97"/>
<dbReference type="OrthoDB" id="6343871at2759"/>
<feature type="region of interest" description="Disordered" evidence="1">
    <location>
        <begin position="27"/>
        <end position="89"/>
    </location>
</feature>
<dbReference type="EMBL" id="OB662669">
    <property type="protein sequence ID" value="CAD7230410.1"/>
    <property type="molecule type" value="Genomic_DNA"/>
</dbReference>
<dbReference type="InterPro" id="IPR046815">
    <property type="entry name" value="P2RX7_C"/>
</dbReference>
<organism evidence="3">
    <name type="scientific">Cyprideis torosa</name>
    <dbReference type="NCBI Taxonomy" id="163714"/>
    <lineage>
        <taxon>Eukaryota</taxon>
        <taxon>Metazoa</taxon>
        <taxon>Ecdysozoa</taxon>
        <taxon>Arthropoda</taxon>
        <taxon>Crustacea</taxon>
        <taxon>Oligostraca</taxon>
        <taxon>Ostracoda</taxon>
        <taxon>Podocopa</taxon>
        <taxon>Podocopida</taxon>
        <taxon>Cytherocopina</taxon>
        <taxon>Cytheroidea</taxon>
        <taxon>Cytherideidae</taxon>
        <taxon>Cyprideis</taxon>
    </lineage>
</organism>
<feature type="region of interest" description="Disordered" evidence="1">
    <location>
        <begin position="373"/>
        <end position="393"/>
    </location>
</feature>
<proteinExistence type="predicted"/>
<feature type="region of interest" description="Disordered" evidence="1">
    <location>
        <begin position="880"/>
        <end position="915"/>
    </location>
</feature>
<reference evidence="3" key="1">
    <citation type="submission" date="2020-11" db="EMBL/GenBank/DDBJ databases">
        <authorList>
            <person name="Tran Van P."/>
        </authorList>
    </citation>
    <scope>NUCLEOTIDE SEQUENCE</scope>
</reference>
<evidence type="ECO:0000313" key="3">
    <source>
        <dbReference type="EMBL" id="CAD7230410.1"/>
    </source>
</evidence>
<dbReference type="PANTHER" id="PTHR36981">
    <property type="entry name" value="ZGC:195170"/>
    <property type="match status" value="1"/>
</dbReference>
<evidence type="ECO:0000256" key="1">
    <source>
        <dbReference type="SAM" id="MobiDB-lite"/>
    </source>
</evidence>
<evidence type="ECO:0000259" key="2">
    <source>
        <dbReference type="Pfam" id="PF20478"/>
    </source>
</evidence>
<feature type="compositionally biased region" description="Polar residues" evidence="1">
    <location>
        <begin position="901"/>
        <end position="915"/>
    </location>
</feature>
<feature type="domain" description="P2X purinoreceptor 7 intracellular" evidence="2">
    <location>
        <begin position="608"/>
        <end position="728"/>
    </location>
</feature>
<gene>
    <name evidence="3" type="ORF">CTOB1V02_LOCUS8268</name>
</gene>
<feature type="region of interest" description="Disordered" evidence="1">
    <location>
        <begin position="552"/>
        <end position="598"/>
    </location>
</feature>
<accession>A0A7R8WH97</accession>
<feature type="compositionally biased region" description="Basic and acidic residues" evidence="1">
    <location>
        <begin position="39"/>
        <end position="52"/>
    </location>
</feature>
<feature type="compositionally biased region" description="Basic and acidic residues" evidence="1">
    <location>
        <begin position="552"/>
        <end position="561"/>
    </location>
</feature>
<feature type="compositionally biased region" description="Low complexity" evidence="1">
    <location>
        <begin position="564"/>
        <end position="583"/>
    </location>
</feature>
<name>A0A7R8WH97_9CRUS</name>
<feature type="domain" description="P2X purinoreceptor 7 intracellular" evidence="2">
    <location>
        <begin position="98"/>
        <end position="219"/>
    </location>
</feature>
<feature type="non-terminal residue" evidence="3">
    <location>
        <position position="1"/>
    </location>
</feature>
<sequence length="950" mass="105013">MSSSDEDIAETVNLVIRQTRKDLQTRRTGRIGLFPFEPRLSKQELQRRRADAQNESEGGRAAAADGGRAAAEGGEAAEEEGGAAASLTGTAGDSARYEAAEQESFGCRCGWCVDDEHHCCRDEEESRKLEQEGCILENDFFRGALENKLSLDVLVKTIAEHEPDPEPLEESNKRFRFGAYRMAAGILWGYMGRGNRRPLPSCVQAYVRSLYPDPRGEYEIRKLIPQPCVLQNAEFPPEKILGVDGNWYKKIHYVQVSNDSPPSAPAVDTLPQASEIDSNVDVQTTPKSDLRSAFARPPTPYAQRTIVTSTPKKFFLSRSMDPSLSVAPFPSTPQRTKFQLPLRQVVADVTPEHVELNLGVSFCLSDESTIMSTPDANDETFVPSETDEDRESTLESVDDAENLDQPSVAGGQFIPRYILVDRNRLISTVKSCMCPVRQCVAPTDSVEEQNDFAGASTVFKCVCTSGHVWHWCSTDTVGKFKRVNLDLATAVVVCGGEPFQHTEQTVFTTEDGKIVTETGTLLEDVSQTRKDLQTRRTGRIGLFPFEPRLSKQELQGRRADAQNESEGGRAAAADGGRAAAEGGEAAEEEGGAAASLTGTAGDSARYEAAEQESFGCRCGWCVDDEHHCCRDEEESRKLEQKGCILENDFFRGALENKLSLGVLVKTIAEHEPDPEPLEETNKRFRFGAYRMAAGILWGYMGRGNRRPLPSCVQAYIRSLYPDPQGEYEIRKLIPQPYVMQNAEFPPEKILGVDGNWYKKIHYVQVSNDSPPSLPAVGTLPQEPEIASNVYVRTTPKSDVRSTFTHPPRPYAQRTIVTSTPKKLFPCRSMDPSLSVAPFPSTPQRTTSKLPLRQVVANVTPEHVELNLGVSFCVSDESTIMSTPDANDETFVPSETDEDPESTLQSVDDNENLDQSSVTSGHFLPRYILVDRNRLICTLKSCMCPVRQCVA</sequence>
<dbReference type="Pfam" id="PF20478">
    <property type="entry name" value="P2RX7_C"/>
    <property type="match status" value="2"/>
</dbReference>
<protein>
    <recommendedName>
        <fullName evidence="2">P2X purinoreceptor 7 intracellular domain-containing protein</fullName>
    </recommendedName>
</protein>
<feature type="compositionally biased region" description="Low complexity" evidence="1">
    <location>
        <begin position="55"/>
        <end position="74"/>
    </location>
</feature>